<evidence type="ECO:0000313" key="1">
    <source>
        <dbReference type="EMBL" id="KAI4546494.1"/>
    </source>
</evidence>
<dbReference type="EMBL" id="JAKZEL010000002">
    <property type="protein sequence ID" value="KAI4546494.1"/>
    <property type="molecule type" value="Genomic_DNA"/>
</dbReference>
<proteinExistence type="predicted"/>
<comment type="caution">
    <text evidence="1">The sequence shown here is derived from an EMBL/GenBank/DDBJ whole genome shotgun (WGS) entry which is preliminary data.</text>
</comment>
<accession>A0AAD4UKQ5</accession>
<gene>
    <name evidence="1" type="ORF">MG293_003049</name>
</gene>
<keyword evidence="2" id="KW-1185">Reference proteome</keyword>
<dbReference type="AlphaFoldDB" id="A0AAD4UKQ5"/>
<organism evidence="1 2">
    <name type="scientific">Ovis ammon polii</name>
    <dbReference type="NCBI Taxonomy" id="230172"/>
    <lineage>
        <taxon>Eukaryota</taxon>
        <taxon>Metazoa</taxon>
        <taxon>Chordata</taxon>
        <taxon>Craniata</taxon>
        <taxon>Vertebrata</taxon>
        <taxon>Euteleostomi</taxon>
        <taxon>Mammalia</taxon>
        <taxon>Eutheria</taxon>
        <taxon>Laurasiatheria</taxon>
        <taxon>Artiodactyla</taxon>
        <taxon>Ruminantia</taxon>
        <taxon>Pecora</taxon>
        <taxon>Bovidae</taxon>
        <taxon>Caprinae</taxon>
        <taxon>Ovis</taxon>
    </lineage>
</organism>
<reference evidence="1" key="1">
    <citation type="submission" date="2022-03" db="EMBL/GenBank/DDBJ databases">
        <title>Genomic analyses of argali, domestic sheep and their hybrids provide insights into chromosomal evolution, heterosis and genetic basis of agronomic traits.</title>
        <authorList>
            <person name="Li M."/>
        </authorList>
    </citation>
    <scope>NUCLEOTIDE SEQUENCE</scope>
    <source>
        <strain evidence="1">CAU-MHL-2022a</strain>
        <tissue evidence="1">Skin</tissue>
    </source>
</reference>
<dbReference type="Proteomes" id="UP001214576">
    <property type="component" value="Unassembled WGS sequence"/>
</dbReference>
<protein>
    <submittedName>
        <fullName evidence="1">Uncharacterized protein</fullName>
    </submittedName>
</protein>
<evidence type="ECO:0000313" key="2">
    <source>
        <dbReference type="Proteomes" id="UP001214576"/>
    </source>
</evidence>
<sequence length="149" mass="16105">MASSSFPQSDTKDSGLKHDISGSCTLKYVAEEILEHLLQLADPAGGPHRTLTGNLAPYFVEKSHTPRGSGKSICEAANRSGNNWSIKAYLFKACPMATAEVENGNISPTLARGWSKIRGAVDPGWDVMATGYCEDKIMYAKCLNHMIAQ</sequence>
<name>A0AAD4UKQ5_OVIAM</name>